<evidence type="ECO:0000259" key="1">
    <source>
        <dbReference type="PROSITE" id="PS50181"/>
    </source>
</evidence>
<dbReference type="SUPFAM" id="SSF81383">
    <property type="entry name" value="F-box domain"/>
    <property type="match status" value="1"/>
</dbReference>
<dbReference type="OrthoDB" id="3156934at2759"/>
<keyword evidence="3" id="KW-1185">Reference proteome</keyword>
<dbReference type="Gene3D" id="1.20.1280.50">
    <property type="match status" value="1"/>
</dbReference>
<dbReference type="PROSITE" id="PS50181">
    <property type="entry name" value="FBOX"/>
    <property type="match status" value="1"/>
</dbReference>
<dbReference type="EMBL" id="KV425904">
    <property type="protein sequence ID" value="KZW00017.1"/>
    <property type="molecule type" value="Genomic_DNA"/>
</dbReference>
<organism evidence="2 3">
    <name type="scientific">Exidia glandulosa HHB12029</name>
    <dbReference type="NCBI Taxonomy" id="1314781"/>
    <lineage>
        <taxon>Eukaryota</taxon>
        <taxon>Fungi</taxon>
        <taxon>Dikarya</taxon>
        <taxon>Basidiomycota</taxon>
        <taxon>Agaricomycotina</taxon>
        <taxon>Agaricomycetes</taxon>
        <taxon>Auriculariales</taxon>
        <taxon>Exidiaceae</taxon>
        <taxon>Exidia</taxon>
    </lineage>
</organism>
<name>A0A165N085_EXIGL</name>
<dbReference type="InParanoid" id="A0A165N085"/>
<evidence type="ECO:0000313" key="3">
    <source>
        <dbReference type="Proteomes" id="UP000077266"/>
    </source>
</evidence>
<dbReference type="InterPro" id="IPR001810">
    <property type="entry name" value="F-box_dom"/>
</dbReference>
<dbReference type="AlphaFoldDB" id="A0A165N085"/>
<proteinExistence type="predicted"/>
<dbReference type="InterPro" id="IPR036047">
    <property type="entry name" value="F-box-like_dom_sf"/>
</dbReference>
<protein>
    <recommendedName>
        <fullName evidence="1">F-box domain-containing protein</fullName>
    </recommendedName>
</protein>
<accession>A0A165N085</accession>
<evidence type="ECO:0000313" key="2">
    <source>
        <dbReference type="EMBL" id="KZW00017.1"/>
    </source>
</evidence>
<feature type="domain" description="F-box" evidence="1">
    <location>
        <begin position="1"/>
        <end position="48"/>
    </location>
</feature>
<dbReference type="Proteomes" id="UP000077266">
    <property type="component" value="Unassembled WGS sequence"/>
</dbReference>
<sequence length="459" mass="50712">MNSLPPELLTRIFRATDDITMQMPIRCSHVSRRWRAAALADPALWSNLSPAAMRLKWEALELLLERTRQAPVVLNPVVVDENNIDLVTILLQKHLHHIQILSLLFRPELGNPDASAPILECLCLPAPMMTRIFIINGRFELPRQLLGGSAQNLKSLSIGELVTLPSDCPALQSVSSLESYIGDQLHGQVCLTQLMPRLAFIVLVCASRYTTRYRLDLGHKLERLVLELFSSDPGFEDPDSLFIDMRPFLTALNHASCGHIVCGSSHKETISVLFDGIPDAQTMTVTHINDEVRFDLGIGEAVEVLAELSLTSADGARSRKISYVDTDVLDTVLTNRTMNNITTVRCAHHHLHIDPPHMPQLATLIVDFVSPAYDLAYDQLAAWVDEERAPLLAVVHLIKGLPPDEDEELSALNGQALVTALGTRESSPIIKLVVSGLEMEDADEGYAALEAAVESLTWE</sequence>
<reference evidence="2 3" key="1">
    <citation type="journal article" date="2016" name="Mol. Biol. Evol.">
        <title>Comparative Genomics of Early-Diverging Mushroom-Forming Fungi Provides Insights into the Origins of Lignocellulose Decay Capabilities.</title>
        <authorList>
            <person name="Nagy L.G."/>
            <person name="Riley R."/>
            <person name="Tritt A."/>
            <person name="Adam C."/>
            <person name="Daum C."/>
            <person name="Floudas D."/>
            <person name="Sun H."/>
            <person name="Yadav J.S."/>
            <person name="Pangilinan J."/>
            <person name="Larsson K.H."/>
            <person name="Matsuura K."/>
            <person name="Barry K."/>
            <person name="Labutti K."/>
            <person name="Kuo R."/>
            <person name="Ohm R.A."/>
            <person name="Bhattacharya S.S."/>
            <person name="Shirouzu T."/>
            <person name="Yoshinaga Y."/>
            <person name="Martin F.M."/>
            <person name="Grigoriev I.V."/>
            <person name="Hibbett D.S."/>
        </authorList>
    </citation>
    <scope>NUCLEOTIDE SEQUENCE [LARGE SCALE GENOMIC DNA]</scope>
    <source>
        <strain evidence="2 3">HHB12029</strain>
    </source>
</reference>
<gene>
    <name evidence="2" type="ORF">EXIGLDRAFT_723173</name>
</gene>
<dbReference type="Pfam" id="PF12937">
    <property type="entry name" value="F-box-like"/>
    <property type="match status" value="1"/>
</dbReference>